<dbReference type="Proteomes" id="UP000276133">
    <property type="component" value="Unassembled WGS sequence"/>
</dbReference>
<protein>
    <submittedName>
        <fullName evidence="1">Uncharacterized protein</fullName>
    </submittedName>
</protein>
<sequence length="90" mass="10441">MPSNFEIGIIRSQNRYTSHKKIIFTLIRIYVQGKQKLRPSRIQIDGQIDLFLHSSLNLGTSPQPSDHRHIKVIQNIQRQTYLVMIALSSL</sequence>
<accession>A0A3M7S939</accession>
<dbReference type="AlphaFoldDB" id="A0A3M7S939"/>
<keyword evidence="2" id="KW-1185">Reference proteome</keyword>
<dbReference type="EMBL" id="REGN01001821">
    <property type="protein sequence ID" value="RNA32281.1"/>
    <property type="molecule type" value="Genomic_DNA"/>
</dbReference>
<name>A0A3M7S939_BRAPC</name>
<gene>
    <name evidence="1" type="ORF">BpHYR1_016972</name>
</gene>
<reference evidence="1 2" key="1">
    <citation type="journal article" date="2018" name="Sci. Rep.">
        <title>Genomic signatures of local adaptation to the degree of environmental predictability in rotifers.</title>
        <authorList>
            <person name="Franch-Gras L."/>
            <person name="Hahn C."/>
            <person name="Garcia-Roger E.M."/>
            <person name="Carmona M.J."/>
            <person name="Serra M."/>
            <person name="Gomez A."/>
        </authorList>
    </citation>
    <scope>NUCLEOTIDE SEQUENCE [LARGE SCALE GENOMIC DNA]</scope>
    <source>
        <strain evidence="1">HYR1</strain>
    </source>
</reference>
<evidence type="ECO:0000313" key="2">
    <source>
        <dbReference type="Proteomes" id="UP000276133"/>
    </source>
</evidence>
<evidence type="ECO:0000313" key="1">
    <source>
        <dbReference type="EMBL" id="RNA32281.1"/>
    </source>
</evidence>
<proteinExistence type="predicted"/>
<comment type="caution">
    <text evidence="1">The sequence shown here is derived from an EMBL/GenBank/DDBJ whole genome shotgun (WGS) entry which is preliminary data.</text>
</comment>
<organism evidence="1 2">
    <name type="scientific">Brachionus plicatilis</name>
    <name type="common">Marine rotifer</name>
    <name type="synonym">Brachionus muelleri</name>
    <dbReference type="NCBI Taxonomy" id="10195"/>
    <lineage>
        <taxon>Eukaryota</taxon>
        <taxon>Metazoa</taxon>
        <taxon>Spiralia</taxon>
        <taxon>Gnathifera</taxon>
        <taxon>Rotifera</taxon>
        <taxon>Eurotatoria</taxon>
        <taxon>Monogononta</taxon>
        <taxon>Pseudotrocha</taxon>
        <taxon>Ploima</taxon>
        <taxon>Brachionidae</taxon>
        <taxon>Brachionus</taxon>
    </lineage>
</organism>